<dbReference type="RefSeq" id="WP_120677224.1">
    <property type="nucleotide sequence ID" value="NZ_RBAL01000004.1"/>
</dbReference>
<evidence type="ECO:0000256" key="5">
    <source>
        <dbReference type="ARBA" id="ARBA00022825"/>
    </source>
</evidence>
<dbReference type="PRINTS" id="PR00861">
    <property type="entry name" value="ALYTICPTASE"/>
</dbReference>
<evidence type="ECO:0000256" key="10">
    <source>
        <dbReference type="SAM" id="SignalP"/>
    </source>
</evidence>
<evidence type="ECO:0000256" key="8">
    <source>
        <dbReference type="PIRSR" id="PIRSR001134-1"/>
    </source>
</evidence>
<keyword evidence="5" id="KW-0720">Serine protease</keyword>
<keyword evidence="2" id="KW-0645">Protease</keyword>
<evidence type="ECO:0000259" key="12">
    <source>
        <dbReference type="Pfam" id="PF02983"/>
    </source>
</evidence>
<dbReference type="InterPro" id="IPR001316">
    <property type="entry name" value="Pept_S1A_streptogrisin"/>
</dbReference>
<feature type="domain" description="Peptidase S1" evidence="11">
    <location>
        <begin position="200"/>
        <end position="352"/>
    </location>
</feature>
<organism evidence="13 14">
    <name type="scientific">Streptomyces hoynatensis</name>
    <dbReference type="NCBI Taxonomy" id="1141874"/>
    <lineage>
        <taxon>Bacteria</taxon>
        <taxon>Bacillati</taxon>
        <taxon>Actinomycetota</taxon>
        <taxon>Actinomycetes</taxon>
        <taxon>Kitasatosporales</taxon>
        <taxon>Streptomycetaceae</taxon>
        <taxon>Streptomyces</taxon>
    </lineage>
</organism>
<keyword evidence="3 10" id="KW-0732">Signal</keyword>
<evidence type="ECO:0000256" key="1">
    <source>
        <dbReference type="ARBA" id="ARBA00007664"/>
    </source>
</evidence>
<keyword evidence="4" id="KW-0378">Hydrolase</keyword>
<feature type="active site" description="Charge relay system" evidence="8">
    <location>
        <position position="235"/>
    </location>
</feature>
<dbReference type="InterPro" id="IPR001254">
    <property type="entry name" value="Trypsin_dom"/>
</dbReference>
<feature type="domain" description="Peptidase S1A alpha-lytic prodomain" evidence="12">
    <location>
        <begin position="103"/>
        <end position="155"/>
    </location>
</feature>
<feature type="disulfide bond" evidence="9">
    <location>
        <begin position="310"/>
        <end position="337"/>
    </location>
</feature>
<dbReference type="GO" id="GO:0004252">
    <property type="term" value="F:serine-type endopeptidase activity"/>
    <property type="evidence" value="ECO:0007669"/>
    <property type="project" value="InterPro"/>
</dbReference>
<dbReference type="EMBL" id="RBAL01000004">
    <property type="protein sequence ID" value="RKN43737.1"/>
    <property type="molecule type" value="Genomic_DNA"/>
</dbReference>
<comment type="caution">
    <text evidence="13">The sequence shown here is derived from an EMBL/GenBank/DDBJ whole genome shotgun (WGS) entry which is preliminary data.</text>
</comment>
<dbReference type="PIRSF" id="PIRSF001134">
    <property type="entry name" value="Streptogrisin"/>
    <property type="match status" value="1"/>
</dbReference>
<dbReference type="InterPro" id="IPR009003">
    <property type="entry name" value="Peptidase_S1_PA"/>
</dbReference>
<proteinExistence type="inferred from homology"/>
<accession>A0A3A9Z8X9</accession>
<dbReference type="Proteomes" id="UP000272474">
    <property type="component" value="Unassembled WGS sequence"/>
</dbReference>
<keyword evidence="7 9" id="KW-1015">Disulfide bond</keyword>
<dbReference type="SUPFAM" id="SSF50494">
    <property type="entry name" value="Trypsin-like serine proteases"/>
    <property type="match status" value="1"/>
</dbReference>
<dbReference type="InterPro" id="IPR004236">
    <property type="entry name" value="Pept_S1_alpha_lytic"/>
</dbReference>
<keyword evidence="6" id="KW-0865">Zymogen</keyword>
<dbReference type="OrthoDB" id="8781117at2"/>
<feature type="chain" id="PRO_5017339674" evidence="10">
    <location>
        <begin position="33"/>
        <end position="360"/>
    </location>
</feature>
<dbReference type="CDD" id="cd21112">
    <property type="entry name" value="alphaLP-like"/>
    <property type="match status" value="1"/>
</dbReference>
<dbReference type="Pfam" id="PF02983">
    <property type="entry name" value="Pro_Al_protease"/>
    <property type="match status" value="1"/>
</dbReference>
<keyword evidence="14" id="KW-1185">Reference proteome</keyword>
<evidence type="ECO:0000256" key="9">
    <source>
        <dbReference type="PIRSR" id="PIRSR001134-2"/>
    </source>
</evidence>
<evidence type="ECO:0000256" key="4">
    <source>
        <dbReference type="ARBA" id="ARBA00022801"/>
    </source>
</evidence>
<evidence type="ECO:0000313" key="13">
    <source>
        <dbReference type="EMBL" id="RKN43737.1"/>
    </source>
</evidence>
<evidence type="ECO:0000256" key="6">
    <source>
        <dbReference type="ARBA" id="ARBA00023145"/>
    </source>
</evidence>
<feature type="signal peptide" evidence="10">
    <location>
        <begin position="1"/>
        <end position="32"/>
    </location>
</feature>
<protein>
    <submittedName>
        <fullName evidence="13">S1 family peptidase</fullName>
    </submittedName>
</protein>
<dbReference type="Pfam" id="PF00089">
    <property type="entry name" value="Trypsin"/>
    <property type="match status" value="1"/>
</dbReference>
<evidence type="ECO:0000256" key="7">
    <source>
        <dbReference type="ARBA" id="ARBA00023157"/>
    </source>
</evidence>
<evidence type="ECO:0000259" key="11">
    <source>
        <dbReference type="Pfam" id="PF00089"/>
    </source>
</evidence>
<dbReference type="GO" id="GO:0005576">
    <property type="term" value="C:extracellular region"/>
    <property type="evidence" value="ECO:0007669"/>
    <property type="project" value="InterPro"/>
</dbReference>
<sequence>MTHRRIPRRRAAACAAAAAVLAGTLAVAQANAAQGDETDASPATLSSAEAGHLATTLAAGLSPQVAGGTYYDGDSRTLVVGVTEESALAAVEEAGAQARLVDHSLAELDRVRTEIAEVAVPGTAWAVDPVANRVRVTVDGTVHGEDLATIRRAVEELGDTAALDTVQGRFRPYLAGGDAIYTSNARCSLGFNVTVDGRPGFLTAGHCGEVGSTWSDSAGGEEIGTLTQGEFPGHDYALVEYGSDTEHPSEVDLYDGTTQEITGAAEATVGQTVVRSGSTSGVHDGEVTAVDVSVEYPQGVVEGTIETTVCSEPGDSGGALFSGSSAIGLTSGGSGDCTSGGTTFFFPVTDALAAVGATIP</sequence>
<reference evidence="13 14" key="1">
    <citation type="journal article" date="2014" name="Int. J. Syst. Evol. Microbiol.">
        <title>Streptomyces hoynatensis sp. nov., isolated from deep marine sediment.</title>
        <authorList>
            <person name="Veyisoglu A."/>
            <person name="Sahin N."/>
        </authorList>
    </citation>
    <scope>NUCLEOTIDE SEQUENCE [LARGE SCALE GENOMIC DNA]</scope>
    <source>
        <strain evidence="13 14">KCTC 29097</strain>
    </source>
</reference>
<name>A0A3A9Z8X9_9ACTN</name>
<comment type="similarity">
    <text evidence="1">Belongs to the peptidase S1 family.</text>
</comment>
<feature type="active site" description="Charge relay system" evidence="8">
    <location>
        <position position="316"/>
    </location>
</feature>
<dbReference type="InterPro" id="IPR043504">
    <property type="entry name" value="Peptidase_S1_PA_chymotrypsin"/>
</dbReference>
<feature type="active site" description="Charge relay system" evidence="8">
    <location>
        <position position="206"/>
    </location>
</feature>
<dbReference type="Gene3D" id="2.40.10.10">
    <property type="entry name" value="Trypsin-like serine proteases"/>
    <property type="match status" value="2"/>
</dbReference>
<dbReference type="GO" id="GO:0006508">
    <property type="term" value="P:proteolysis"/>
    <property type="evidence" value="ECO:0007669"/>
    <property type="project" value="UniProtKB-KW"/>
</dbReference>
<evidence type="ECO:0000256" key="3">
    <source>
        <dbReference type="ARBA" id="ARBA00022729"/>
    </source>
</evidence>
<gene>
    <name evidence="13" type="ORF">D7294_08360</name>
</gene>
<evidence type="ECO:0000313" key="14">
    <source>
        <dbReference type="Proteomes" id="UP000272474"/>
    </source>
</evidence>
<dbReference type="AlphaFoldDB" id="A0A3A9Z8X9"/>
<evidence type="ECO:0000256" key="2">
    <source>
        <dbReference type="ARBA" id="ARBA00022670"/>
    </source>
</evidence>
<feature type="disulfide bond" evidence="9">
    <location>
        <begin position="187"/>
        <end position="207"/>
    </location>
</feature>